<comment type="subcellular location">
    <subcellularLocation>
        <location evidence="1">Membrane</location>
        <topology evidence="1">Multi-pass membrane protein</topology>
    </subcellularLocation>
</comment>
<feature type="domain" description="EamA" evidence="8">
    <location>
        <begin position="145"/>
        <end position="276"/>
    </location>
</feature>
<feature type="transmembrane region" description="Helical" evidence="7">
    <location>
        <begin position="144"/>
        <end position="164"/>
    </location>
</feature>
<feature type="transmembrane region" description="Helical" evidence="7">
    <location>
        <begin position="90"/>
        <end position="112"/>
    </location>
</feature>
<feature type="transmembrane region" description="Helical" evidence="7">
    <location>
        <begin position="233"/>
        <end position="254"/>
    </location>
</feature>
<feature type="domain" description="EamA" evidence="8">
    <location>
        <begin position="11"/>
        <end position="134"/>
    </location>
</feature>
<reference evidence="9 10" key="1">
    <citation type="journal article" date="2016" name="Front. Microbiol.">
        <title>Genomic Resource of Rice Seed Associated Bacteria.</title>
        <authorList>
            <person name="Midha S."/>
            <person name="Bansal K."/>
            <person name="Sharma S."/>
            <person name="Kumar N."/>
            <person name="Patil P.P."/>
            <person name="Chaudhry V."/>
            <person name="Patil P.B."/>
        </authorList>
    </citation>
    <scope>NUCLEOTIDE SEQUENCE [LARGE SCALE GENOMIC DNA]</scope>
    <source>
        <strain evidence="9 10">NS220</strain>
    </source>
</reference>
<evidence type="ECO:0000256" key="3">
    <source>
        <dbReference type="ARBA" id="ARBA00022692"/>
    </source>
</evidence>
<evidence type="ECO:0000256" key="2">
    <source>
        <dbReference type="ARBA" id="ARBA00007362"/>
    </source>
</evidence>
<keyword evidence="3 7" id="KW-0812">Transmembrane</keyword>
<accession>A0A147EVR6</accession>
<dbReference type="Pfam" id="PF00892">
    <property type="entry name" value="EamA"/>
    <property type="match status" value="2"/>
</dbReference>
<evidence type="ECO:0000256" key="5">
    <source>
        <dbReference type="ARBA" id="ARBA00023136"/>
    </source>
</evidence>
<evidence type="ECO:0000256" key="4">
    <source>
        <dbReference type="ARBA" id="ARBA00022989"/>
    </source>
</evidence>
<dbReference type="GO" id="GO:0016020">
    <property type="term" value="C:membrane"/>
    <property type="evidence" value="ECO:0007669"/>
    <property type="project" value="UniProtKB-SubCell"/>
</dbReference>
<gene>
    <name evidence="9" type="ORF">NS220_11580</name>
</gene>
<dbReference type="InterPro" id="IPR037185">
    <property type="entry name" value="EmrE-like"/>
</dbReference>
<feature type="transmembrane region" description="Helical" evidence="7">
    <location>
        <begin position="176"/>
        <end position="194"/>
    </location>
</feature>
<evidence type="ECO:0000313" key="10">
    <source>
        <dbReference type="Proteomes" id="UP000075025"/>
    </source>
</evidence>
<proteinExistence type="inferred from homology"/>
<dbReference type="InterPro" id="IPR000620">
    <property type="entry name" value="EamA_dom"/>
</dbReference>
<dbReference type="PANTHER" id="PTHR32322:SF2">
    <property type="entry name" value="EAMA DOMAIN-CONTAINING PROTEIN"/>
    <property type="match status" value="1"/>
</dbReference>
<feature type="transmembrane region" description="Helical" evidence="7">
    <location>
        <begin position="206"/>
        <end position="226"/>
    </location>
</feature>
<comment type="similarity">
    <text evidence="2">Belongs to the EamA transporter family.</text>
</comment>
<dbReference type="RefSeq" id="WP_058624199.1">
    <property type="nucleotide sequence ID" value="NZ_LDRT01000076.1"/>
</dbReference>
<dbReference type="PATRIC" id="fig|2033.6.peg.3558"/>
<evidence type="ECO:0000256" key="1">
    <source>
        <dbReference type="ARBA" id="ARBA00004141"/>
    </source>
</evidence>
<feature type="region of interest" description="Disordered" evidence="6">
    <location>
        <begin position="286"/>
        <end position="308"/>
    </location>
</feature>
<protein>
    <submittedName>
        <fullName evidence="9">ABC transporter permease</fullName>
    </submittedName>
</protein>
<feature type="compositionally biased region" description="Basic and acidic residues" evidence="6">
    <location>
        <begin position="296"/>
        <end position="308"/>
    </location>
</feature>
<keyword evidence="5 7" id="KW-0472">Membrane</keyword>
<feature type="transmembrane region" description="Helical" evidence="7">
    <location>
        <begin position="260"/>
        <end position="277"/>
    </location>
</feature>
<dbReference type="SUPFAM" id="SSF103481">
    <property type="entry name" value="Multidrug resistance efflux transporter EmrE"/>
    <property type="match status" value="2"/>
</dbReference>
<dbReference type="Proteomes" id="UP000075025">
    <property type="component" value="Unassembled WGS sequence"/>
</dbReference>
<evidence type="ECO:0000259" key="8">
    <source>
        <dbReference type="Pfam" id="PF00892"/>
    </source>
</evidence>
<sequence>MEDKWRLVAITAVAPIAWGATYVVTRHLLPADAPLWGAALRALPAGLLLWALARRRPRGDWWWKAPVLGLLNFGAFFVLVYLAAQLLPSSIAASIMALAPLALAGLAWPLLAQRPTARWAAGAVLGIVGVLLVVGLGAGSVSPAGVVASAIALLASSFGAILTTRWRDDTPLLATTAWQLTAGGIALVVAAGLVEGSPPRMDAIGVAAYAGIAVVATALAFVCWFTGLRHLPAGTVGIIGLLNPVTGVVLGVVIGGESLAVLQAAGIALVLLSLVIARPRRTSDGPLPAVRRRERAPRERTRHDESDT</sequence>
<feature type="transmembrane region" description="Helical" evidence="7">
    <location>
        <begin position="35"/>
        <end position="53"/>
    </location>
</feature>
<dbReference type="OrthoDB" id="5430053at2"/>
<dbReference type="AlphaFoldDB" id="A0A147EVR6"/>
<dbReference type="InterPro" id="IPR050638">
    <property type="entry name" value="AA-Vitamin_Transporters"/>
</dbReference>
<evidence type="ECO:0000256" key="6">
    <source>
        <dbReference type="SAM" id="MobiDB-lite"/>
    </source>
</evidence>
<keyword evidence="4 7" id="KW-1133">Transmembrane helix</keyword>
<dbReference type="PANTHER" id="PTHR32322">
    <property type="entry name" value="INNER MEMBRANE TRANSPORTER"/>
    <property type="match status" value="1"/>
</dbReference>
<feature type="transmembrane region" description="Helical" evidence="7">
    <location>
        <begin position="119"/>
        <end position="138"/>
    </location>
</feature>
<evidence type="ECO:0000256" key="7">
    <source>
        <dbReference type="SAM" id="Phobius"/>
    </source>
</evidence>
<comment type="caution">
    <text evidence="9">The sequence shown here is derived from an EMBL/GenBank/DDBJ whole genome shotgun (WGS) entry which is preliminary data.</text>
</comment>
<feature type="transmembrane region" description="Helical" evidence="7">
    <location>
        <begin position="65"/>
        <end position="84"/>
    </location>
</feature>
<dbReference type="EMBL" id="LDRT01000076">
    <property type="protein sequence ID" value="KTR93688.1"/>
    <property type="molecule type" value="Genomic_DNA"/>
</dbReference>
<name>A0A147EVR6_MICTE</name>
<evidence type="ECO:0000313" key="9">
    <source>
        <dbReference type="EMBL" id="KTR93688.1"/>
    </source>
</evidence>
<organism evidence="9 10">
    <name type="scientific">Microbacterium testaceum</name>
    <name type="common">Aureobacterium testaceum</name>
    <name type="synonym">Brevibacterium testaceum</name>
    <dbReference type="NCBI Taxonomy" id="2033"/>
    <lineage>
        <taxon>Bacteria</taxon>
        <taxon>Bacillati</taxon>
        <taxon>Actinomycetota</taxon>
        <taxon>Actinomycetes</taxon>
        <taxon>Micrococcales</taxon>
        <taxon>Microbacteriaceae</taxon>
        <taxon>Microbacterium</taxon>
    </lineage>
</organism>